<gene>
    <name evidence="8" type="primary">Ervk18_2</name>
    <name evidence="8" type="ORF">MIOMAC_R15725</name>
</gene>
<dbReference type="InterPro" id="IPR010661">
    <property type="entry name" value="RVT_thumb"/>
</dbReference>
<evidence type="ECO:0000313" key="8">
    <source>
        <dbReference type="EMBL" id="NWT06958.1"/>
    </source>
</evidence>
<dbReference type="Gene3D" id="3.30.70.270">
    <property type="match status" value="1"/>
</dbReference>
<accession>A0A7K5KL83</accession>
<dbReference type="EMBL" id="VYZC01001400">
    <property type="protein sequence ID" value="NWT06958.1"/>
    <property type="molecule type" value="Genomic_DNA"/>
</dbReference>
<keyword evidence="9" id="KW-1185">Reference proteome</keyword>
<keyword evidence="4" id="KW-0255">Endonuclease</keyword>
<evidence type="ECO:0000256" key="3">
    <source>
        <dbReference type="ARBA" id="ARBA00022722"/>
    </source>
</evidence>
<keyword evidence="3" id="KW-0540">Nuclease</keyword>
<dbReference type="Proteomes" id="UP000525714">
    <property type="component" value="Unassembled WGS sequence"/>
</dbReference>
<name>A0A7K5KL83_9TYRA</name>
<dbReference type="PANTHER" id="PTHR41694">
    <property type="entry name" value="ENDOGENOUS RETROVIRUS GROUP K MEMBER POL PROTEIN"/>
    <property type="match status" value="1"/>
</dbReference>
<dbReference type="Pfam" id="PF06817">
    <property type="entry name" value="RVT_thumb"/>
    <property type="match status" value="1"/>
</dbReference>
<dbReference type="InterPro" id="IPR043128">
    <property type="entry name" value="Rev_trsase/Diguanyl_cyclase"/>
</dbReference>
<reference evidence="8 9" key="1">
    <citation type="submission" date="2019-09" db="EMBL/GenBank/DDBJ databases">
        <title>Bird 10,000 Genomes (B10K) Project - Family phase.</title>
        <authorList>
            <person name="Zhang G."/>
        </authorList>
    </citation>
    <scope>NUCLEOTIDE SEQUENCE [LARGE SCALE GENOMIC DNA]</scope>
    <source>
        <strain evidence="8">B10K-DU-003-16</strain>
        <tissue evidence="8">Mixed tissue sample</tissue>
    </source>
</reference>
<dbReference type="InterPro" id="IPR043502">
    <property type="entry name" value="DNA/RNA_pol_sf"/>
</dbReference>
<comment type="caution">
    <text evidence="8">The sequence shown here is derived from an EMBL/GenBank/DDBJ whole genome shotgun (WGS) entry which is preliminary data.</text>
</comment>
<dbReference type="GO" id="GO:0004519">
    <property type="term" value="F:endonuclease activity"/>
    <property type="evidence" value="ECO:0007669"/>
    <property type="project" value="UniProtKB-KW"/>
</dbReference>
<feature type="non-terminal residue" evidence="8">
    <location>
        <position position="99"/>
    </location>
</feature>
<organism evidence="8 9">
    <name type="scientific">Mionectes macconnelli</name>
    <name type="common">McConnell's flycatcher</name>
    <dbReference type="NCBI Taxonomy" id="254557"/>
    <lineage>
        <taxon>Eukaryota</taxon>
        <taxon>Metazoa</taxon>
        <taxon>Chordata</taxon>
        <taxon>Craniata</taxon>
        <taxon>Vertebrata</taxon>
        <taxon>Euteleostomi</taxon>
        <taxon>Archelosauria</taxon>
        <taxon>Archosauria</taxon>
        <taxon>Dinosauria</taxon>
        <taxon>Saurischia</taxon>
        <taxon>Theropoda</taxon>
        <taxon>Coelurosauria</taxon>
        <taxon>Aves</taxon>
        <taxon>Neognathae</taxon>
        <taxon>Neoaves</taxon>
        <taxon>Telluraves</taxon>
        <taxon>Australaves</taxon>
        <taxon>Passeriformes</taxon>
        <taxon>Tyrannidae</taxon>
        <taxon>Mionectes</taxon>
    </lineage>
</organism>
<evidence type="ECO:0000259" key="7">
    <source>
        <dbReference type="Pfam" id="PF06817"/>
    </source>
</evidence>
<evidence type="ECO:0000313" key="9">
    <source>
        <dbReference type="Proteomes" id="UP000525714"/>
    </source>
</evidence>
<keyword evidence="5" id="KW-0378">Hydrolase</keyword>
<dbReference type="GO" id="GO:0035613">
    <property type="term" value="F:RNA stem-loop binding"/>
    <property type="evidence" value="ECO:0007669"/>
    <property type="project" value="TreeGrafter"/>
</dbReference>
<feature type="domain" description="Reverse transcriptase thumb" evidence="7">
    <location>
        <begin position="2"/>
        <end position="47"/>
    </location>
</feature>
<feature type="non-terminal residue" evidence="8">
    <location>
        <position position="1"/>
    </location>
</feature>
<sequence>VQKLTSTVNLLHPYLGLTTFQIHPLTDLLKGDSDLRAPRNLTPEVRQVITLVEQQIQTKHVWRIDTSVSIQVYILIENMVSFAIIAQWNPDWVDPLHVL</sequence>
<evidence type="ECO:0000256" key="1">
    <source>
        <dbReference type="ARBA" id="ARBA00022679"/>
    </source>
</evidence>
<evidence type="ECO:0000256" key="2">
    <source>
        <dbReference type="ARBA" id="ARBA00022695"/>
    </source>
</evidence>
<evidence type="ECO:0000256" key="5">
    <source>
        <dbReference type="ARBA" id="ARBA00022801"/>
    </source>
</evidence>
<keyword evidence="1" id="KW-0808">Transferase</keyword>
<dbReference type="PANTHER" id="PTHR41694:SF3">
    <property type="entry name" value="RNA-DIRECTED DNA POLYMERASE-RELATED"/>
    <property type="match status" value="1"/>
</dbReference>
<evidence type="ECO:0000256" key="4">
    <source>
        <dbReference type="ARBA" id="ARBA00022759"/>
    </source>
</evidence>
<dbReference type="AlphaFoldDB" id="A0A7K5KL83"/>
<dbReference type="GO" id="GO:0016787">
    <property type="term" value="F:hydrolase activity"/>
    <property type="evidence" value="ECO:0007669"/>
    <property type="project" value="UniProtKB-KW"/>
</dbReference>
<proteinExistence type="predicted"/>
<dbReference type="SUPFAM" id="SSF56672">
    <property type="entry name" value="DNA/RNA polymerases"/>
    <property type="match status" value="1"/>
</dbReference>
<keyword evidence="6" id="KW-0695">RNA-directed DNA polymerase</keyword>
<protein>
    <submittedName>
        <fullName evidence="8">POK18 protein</fullName>
    </submittedName>
</protein>
<keyword evidence="2" id="KW-0548">Nucleotidyltransferase</keyword>
<dbReference type="GO" id="GO:0003964">
    <property type="term" value="F:RNA-directed DNA polymerase activity"/>
    <property type="evidence" value="ECO:0007669"/>
    <property type="project" value="UniProtKB-KW"/>
</dbReference>
<evidence type="ECO:0000256" key="6">
    <source>
        <dbReference type="ARBA" id="ARBA00022918"/>
    </source>
</evidence>